<dbReference type="GO" id="GO:0016887">
    <property type="term" value="F:ATP hydrolysis activity"/>
    <property type="evidence" value="ECO:0007669"/>
    <property type="project" value="InterPro"/>
</dbReference>
<dbReference type="SUPFAM" id="SSF52540">
    <property type="entry name" value="P-loop containing nucleoside triphosphate hydrolases"/>
    <property type="match status" value="1"/>
</dbReference>
<organism evidence="8 11">
    <name type="scientific">Bradyrhizobium guangdongense</name>
    <dbReference type="NCBI Taxonomy" id="1325090"/>
    <lineage>
        <taxon>Bacteria</taxon>
        <taxon>Pseudomonadati</taxon>
        <taxon>Pseudomonadota</taxon>
        <taxon>Alphaproteobacteria</taxon>
        <taxon>Hyphomicrobiales</taxon>
        <taxon>Nitrobacteraceae</taxon>
        <taxon>Bradyrhizobium</taxon>
    </lineage>
</organism>
<keyword evidence="4 8" id="KW-0067">ATP-binding</keyword>
<dbReference type="CDD" id="cd03224">
    <property type="entry name" value="ABC_TM1139_LivF_branched"/>
    <property type="match status" value="1"/>
</dbReference>
<evidence type="ECO:0000256" key="6">
    <source>
        <dbReference type="ARBA" id="ARBA00024722"/>
    </source>
</evidence>
<dbReference type="SMART" id="SM00382">
    <property type="entry name" value="AAA"/>
    <property type="match status" value="1"/>
</dbReference>
<accession>A0A410VI73</accession>
<keyword evidence="9" id="KW-0614">Plasmid</keyword>
<keyword evidence="10" id="KW-1185">Reference proteome</keyword>
<evidence type="ECO:0000313" key="9">
    <source>
        <dbReference type="EMBL" id="QOZ64594.1"/>
    </source>
</evidence>
<dbReference type="OrthoDB" id="9776369at2"/>
<reference evidence="9 10" key="2">
    <citation type="submission" date="2018-06" db="EMBL/GenBank/DDBJ databases">
        <title>Comparative genomics of rhizobia nodulating Arachis hypogaea in China.</title>
        <authorList>
            <person name="Li Y."/>
        </authorList>
    </citation>
    <scope>NUCLEOTIDE SEQUENCE [LARGE SCALE GENOMIC DNA]</scope>
    <source>
        <strain evidence="9 10">CCBAU 51658</strain>
        <plasmid evidence="9 10">unnamed</plasmid>
    </source>
</reference>
<dbReference type="InterPro" id="IPR017871">
    <property type="entry name" value="ABC_transporter-like_CS"/>
</dbReference>
<gene>
    <name evidence="8" type="primary">livF</name>
    <name evidence="8" type="ORF">GCM10010987_35680</name>
    <name evidence="9" type="ORF">XH86_38790</name>
</gene>
<evidence type="ECO:0000259" key="7">
    <source>
        <dbReference type="PROSITE" id="PS50893"/>
    </source>
</evidence>
<dbReference type="AlphaFoldDB" id="A0A410VI73"/>
<proteinExistence type="inferred from homology"/>
<keyword evidence="3" id="KW-0547">Nucleotide-binding</keyword>
<dbReference type="InterPro" id="IPR003593">
    <property type="entry name" value="AAA+_ATPase"/>
</dbReference>
<dbReference type="Gene3D" id="3.40.50.300">
    <property type="entry name" value="P-loop containing nucleotide triphosphate hydrolases"/>
    <property type="match status" value="1"/>
</dbReference>
<dbReference type="InterPro" id="IPR052156">
    <property type="entry name" value="BCAA_Transport_ATP-bd_LivF"/>
</dbReference>
<dbReference type="PANTHER" id="PTHR43820:SF2">
    <property type="entry name" value="ABC TRANSPORTER ATP-BINDING PROTEIN"/>
    <property type="match status" value="1"/>
</dbReference>
<dbReference type="GO" id="GO:0005524">
    <property type="term" value="F:ATP binding"/>
    <property type="evidence" value="ECO:0007669"/>
    <property type="project" value="UniProtKB-KW"/>
</dbReference>
<comment type="similarity">
    <text evidence="1">Belongs to the ABC transporter superfamily.</text>
</comment>
<keyword evidence="5" id="KW-0029">Amino-acid transport</keyword>
<dbReference type="EMBL" id="CP030058">
    <property type="protein sequence ID" value="QOZ64594.1"/>
    <property type="molecule type" value="Genomic_DNA"/>
</dbReference>
<reference evidence="8" key="3">
    <citation type="submission" date="2022-12" db="EMBL/GenBank/DDBJ databases">
        <authorList>
            <person name="Sun Q."/>
            <person name="Zhou Y."/>
        </authorList>
    </citation>
    <scope>NUCLEOTIDE SEQUENCE</scope>
    <source>
        <strain evidence="8">CGMCC 1.15034</strain>
    </source>
</reference>
<dbReference type="InterPro" id="IPR027417">
    <property type="entry name" value="P-loop_NTPase"/>
</dbReference>
<dbReference type="PANTHER" id="PTHR43820">
    <property type="entry name" value="HIGH-AFFINITY BRANCHED-CHAIN AMINO ACID TRANSPORT ATP-BINDING PROTEIN LIVF"/>
    <property type="match status" value="1"/>
</dbReference>
<geneLocation type="plasmid" evidence="9 10">
    <name>unnamed</name>
</geneLocation>
<dbReference type="GO" id="GO:0015658">
    <property type="term" value="F:branched-chain amino acid transmembrane transporter activity"/>
    <property type="evidence" value="ECO:0007669"/>
    <property type="project" value="TreeGrafter"/>
</dbReference>
<keyword evidence="2" id="KW-0813">Transport</keyword>
<evidence type="ECO:0000256" key="1">
    <source>
        <dbReference type="ARBA" id="ARBA00005417"/>
    </source>
</evidence>
<evidence type="ECO:0000313" key="10">
    <source>
        <dbReference type="Proteomes" id="UP000593880"/>
    </source>
</evidence>
<comment type="function">
    <text evidence="6">Involved in beta-(1--&gt;2)glucan export. Transmembrane domains (TMD) form a pore in the inner membrane and the ATP-binding domain (NBD) is responsible for energy generation.</text>
</comment>
<dbReference type="PROSITE" id="PS00211">
    <property type="entry name" value="ABC_TRANSPORTER_1"/>
    <property type="match status" value="1"/>
</dbReference>
<evidence type="ECO:0000256" key="2">
    <source>
        <dbReference type="ARBA" id="ARBA00022448"/>
    </source>
</evidence>
<reference evidence="8" key="1">
    <citation type="journal article" date="2014" name="Int. J. Syst. Evol. Microbiol.">
        <title>Complete genome sequence of Corynebacterium casei LMG S-19264T (=DSM 44701T), isolated from a smear-ripened cheese.</title>
        <authorList>
            <consortium name="US DOE Joint Genome Institute (JGI-PGF)"/>
            <person name="Walter F."/>
            <person name="Albersmeier A."/>
            <person name="Kalinowski J."/>
            <person name="Ruckert C."/>
        </authorList>
    </citation>
    <scope>NUCLEOTIDE SEQUENCE</scope>
    <source>
        <strain evidence="8">CGMCC 1.15034</strain>
    </source>
</reference>
<evidence type="ECO:0000313" key="8">
    <source>
        <dbReference type="EMBL" id="GGI25699.1"/>
    </source>
</evidence>
<dbReference type="PROSITE" id="PS50893">
    <property type="entry name" value="ABC_TRANSPORTER_2"/>
    <property type="match status" value="1"/>
</dbReference>
<dbReference type="GO" id="GO:0015807">
    <property type="term" value="P:L-amino acid transport"/>
    <property type="evidence" value="ECO:0007669"/>
    <property type="project" value="TreeGrafter"/>
</dbReference>
<evidence type="ECO:0000313" key="11">
    <source>
        <dbReference type="Proteomes" id="UP000625079"/>
    </source>
</evidence>
<dbReference type="Pfam" id="PF00005">
    <property type="entry name" value="ABC_tran"/>
    <property type="match status" value="1"/>
</dbReference>
<dbReference type="InterPro" id="IPR003439">
    <property type="entry name" value="ABC_transporter-like_ATP-bd"/>
</dbReference>
<evidence type="ECO:0000256" key="5">
    <source>
        <dbReference type="ARBA" id="ARBA00022970"/>
    </source>
</evidence>
<dbReference type="Proteomes" id="UP000625079">
    <property type="component" value="Unassembled WGS sequence"/>
</dbReference>
<protein>
    <submittedName>
        <fullName evidence="8">ABC transporter ATP-binding protein</fullName>
    </submittedName>
</protein>
<name>A0A410VI73_9BRAD</name>
<sequence>MTDLLRLEAVTAGYGYGAAAIENVALSLPRGSSLAVLGRNGVGKTSLLATIMGLTQMASGKITFDGGEIGGIDTYERARLGLGYVPQEREIFPSLTVEENLSVARVDRGKWNIESVFELFPRLAERRQNFGNHLSGGEQQMLAVGRALVSNPALLILDEPFEGLAPVIVDQLVEALKRIRKESDMTFILVEHHVDLALSLTVQALILDRGQVVWNGKSNDLAGNKSVLSSLVGIS</sequence>
<feature type="domain" description="ABC transporter" evidence="7">
    <location>
        <begin position="5"/>
        <end position="234"/>
    </location>
</feature>
<dbReference type="Proteomes" id="UP000593880">
    <property type="component" value="Plasmid unnamed"/>
</dbReference>
<dbReference type="EMBL" id="BMHC01000007">
    <property type="protein sequence ID" value="GGI25699.1"/>
    <property type="molecule type" value="Genomic_DNA"/>
</dbReference>
<evidence type="ECO:0000256" key="4">
    <source>
        <dbReference type="ARBA" id="ARBA00022840"/>
    </source>
</evidence>
<dbReference type="RefSeq" id="WP_128929985.1">
    <property type="nucleotide sequence ID" value="NZ_BMHC01000007.1"/>
</dbReference>
<evidence type="ECO:0000256" key="3">
    <source>
        <dbReference type="ARBA" id="ARBA00022741"/>
    </source>
</evidence>